<reference evidence="2" key="1">
    <citation type="submission" date="2020-09" db="EMBL/GenBank/DDBJ databases">
        <title>Genome-Enabled Discovery of Anthraquinone Biosynthesis in Senna tora.</title>
        <authorList>
            <person name="Kang S.-H."/>
            <person name="Pandey R.P."/>
            <person name="Lee C.-M."/>
            <person name="Sim J.-S."/>
            <person name="Jeong J.-T."/>
            <person name="Choi B.-S."/>
            <person name="Jung M."/>
            <person name="Ginzburg D."/>
            <person name="Zhao K."/>
            <person name="Won S.Y."/>
            <person name="Oh T.-J."/>
            <person name="Yu Y."/>
            <person name="Kim N.-H."/>
            <person name="Lee O.R."/>
            <person name="Lee T.-H."/>
            <person name="Bashyal P."/>
            <person name="Kim T.-S."/>
            <person name="Lee W.-H."/>
            <person name="Kawkins C."/>
            <person name="Kim C.-K."/>
            <person name="Kim J.S."/>
            <person name="Ahn B.O."/>
            <person name="Rhee S.Y."/>
            <person name="Sohng J.K."/>
        </authorList>
    </citation>
    <scope>NUCLEOTIDE SEQUENCE</scope>
    <source>
        <tissue evidence="2">Leaf</tissue>
    </source>
</reference>
<dbReference type="EMBL" id="JAAIUW010000010">
    <property type="protein sequence ID" value="KAF7811499.1"/>
    <property type="molecule type" value="Genomic_DNA"/>
</dbReference>
<evidence type="ECO:0000313" key="3">
    <source>
        <dbReference type="Proteomes" id="UP000634136"/>
    </source>
</evidence>
<comment type="caution">
    <text evidence="2">The sequence shown here is derived from an EMBL/GenBank/DDBJ whole genome shotgun (WGS) entry which is preliminary data.</text>
</comment>
<keyword evidence="1" id="KW-0472">Membrane</keyword>
<organism evidence="2 3">
    <name type="scientific">Senna tora</name>
    <dbReference type="NCBI Taxonomy" id="362788"/>
    <lineage>
        <taxon>Eukaryota</taxon>
        <taxon>Viridiplantae</taxon>
        <taxon>Streptophyta</taxon>
        <taxon>Embryophyta</taxon>
        <taxon>Tracheophyta</taxon>
        <taxon>Spermatophyta</taxon>
        <taxon>Magnoliopsida</taxon>
        <taxon>eudicotyledons</taxon>
        <taxon>Gunneridae</taxon>
        <taxon>Pentapetalae</taxon>
        <taxon>rosids</taxon>
        <taxon>fabids</taxon>
        <taxon>Fabales</taxon>
        <taxon>Fabaceae</taxon>
        <taxon>Caesalpinioideae</taxon>
        <taxon>Cassia clade</taxon>
        <taxon>Senna</taxon>
    </lineage>
</organism>
<proteinExistence type="predicted"/>
<sequence length="51" mass="5464">MVVVSIVIASVALDIAIVTTITRITVVKGWSVLAMVINRHQSVCPALKFKA</sequence>
<gene>
    <name evidence="2" type="ORF">G2W53_032475</name>
</gene>
<feature type="transmembrane region" description="Helical" evidence="1">
    <location>
        <begin position="6"/>
        <end position="26"/>
    </location>
</feature>
<dbReference type="AlphaFoldDB" id="A0A834T7U7"/>
<evidence type="ECO:0000313" key="2">
    <source>
        <dbReference type="EMBL" id="KAF7811499.1"/>
    </source>
</evidence>
<keyword evidence="3" id="KW-1185">Reference proteome</keyword>
<accession>A0A834T7U7</accession>
<keyword evidence="1" id="KW-1133">Transmembrane helix</keyword>
<protein>
    <submittedName>
        <fullName evidence="2">Uncharacterized protein</fullName>
    </submittedName>
</protein>
<evidence type="ECO:0000256" key="1">
    <source>
        <dbReference type="SAM" id="Phobius"/>
    </source>
</evidence>
<keyword evidence="1" id="KW-0812">Transmembrane</keyword>
<name>A0A834T7U7_9FABA</name>
<dbReference type="Proteomes" id="UP000634136">
    <property type="component" value="Unassembled WGS sequence"/>
</dbReference>